<evidence type="ECO:0000313" key="2">
    <source>
        <dbReference type="EMBL" id="CBX99866.1"/>
    </source>
</evidence>
<proteinExistence type="predicted"/>
<organism evidence="3">
    <name type="scientific">Leptosphaeria maculans (strain JN3 / isolate v23.1.3 / race Av1-4-5-6-7-8)</name>
    <name type="common">Blackleg fungus</name>
    <name type="synonym">Phoma lingam</name>
    <dbReference type="NCBI Taxonomy" id="985895"/>
    <lineage>
        <taxon>Eukaryota</taxon>
        <taxon>Fungi</taxon>
        <taxon>Dikarya</taxon>
        <taxon>Ascomycota</taxon>
        <taxon>Pezizomycotina</taxon>
        <taxon>Dothideomycetes</taxon>
        <taxon>Pleosporomycetidae</taxon>
        <taxon>Pleosporales</taxon>
        <taxon>Pleosporineae</taxon>
        <taxon>Leptosphaeriaceae</taxon>
        <taxon>Plenodomus</taxon>
        <taxon>Plenodomus lingam/Leptosphaeria maculans species complex</taxon>
    </lineage>
</organism>
<dbReference type="VEuPathDB" id="FungiDB:LEMA_P074550.1"/>
<name>E5A8C1_LEPMJ</name>
<sequence>MTATNGWVGAGSRLTQASLSTLDEVMNLRDDGDKDANEFGKAEPYLWELNAVLGGCLGPACASAGCNGSRAVTEGSMTRKLHARGGSPCLVLQSSGWPSLPRRAEKDQPSSSRKTVQEIHTVEPHGNAPGKNTACWDGQTAFSTGEERGGERRGWEGGRGGSGGGGGDDVGAGAGTGAGYRSWCRSVAAQRMRDLTCLGRGWQRATGIAGDGSVRAGTRCKGDGVAATAATAAAVTLAWQWTGEGWEGGRGARKSDKGQGTDRQDRAWGNNTALTFPYDERVLAWPCPRARAGTHTHTHSLSLSLSLSLYALDDGRQRRRGEKKSAAMR</sequence>
<protein>
    <submittedName>
        <fullName evidence="2">Predicted protein</fullName>
    </submittedName>
</protein>
<dbReference type="InParanoid" id="E5A8C1"/>
<reference evidence="3" key="1">
    <citation type="journal article" date="2011" name="Nat. Commun.">
        <title>Effector diversification within compartments of the Leptosphaeria maculans genome affected by Repeat-Induced Point mutations.</title>
        <authorList>
            <person name="Rouxel T."/>
            <person name="Grandaubert J."/>
            <person name="Hane J.K."/>
            <person name="Hoede C."/>
            <person name="van de Wouw A.P."/>
            <person name="Couloux A."/>
            <person name="Dominguez V."/>
            <person name="Anthouard V."/>
            <person name="Bally P."/>
            <person name="Bourras S."/>
            <person name="Cozijnsen A.J."/>
            <person name="Ciuffetti L.M."/>
            <person name="Degrave A."/>
            <person name="Dilmaghani A."/>
            <person name="Duret L."/>
            <person name="Fudal I."/>
            <person name="Goodwin S.B."/>
            <person name="Gout L."/>
            <person name="Glaser N."/>
            <person name="Linglin J."/>
            <person name="Kema G.H.J."/>
            <person name="Lapalu N."/>
            <person name="Lawrence C.B."/>
            <person name="May K."/>
            <person name="Meyer M."/>
            <person name="Ollivier B."/>
            <person name="Poulain J."/>
            <person name="Schoch C.L."/>
            <person name="Simon A."/>
            <person name="Spatafora J.W."/>
            <person name="Stachowiak A."/>
            <person name="Turgeon B.G."/>
            <person name="Tyler B.M."/>
            <person name="Vincent D."/>
            <person name="Weissenbach J."/>
            <person name="Amselem J."/>
            <person name="Quesneville H."/>
            <person name="Oliver R.P."/>
            <person name="Wincker P."/>
            <person name="Balesdent M.-H."/>
            <person name="Howlett B.J."/>
        </authorList>
    </citation>
    <scope>NUCLEOTIDE SEQUENCE [LARGE SCALE GENOMIC DNA]</scope>
    <source>
        <strain evidence="3">JN3 / isolate v23.1.3 / race Av1-4-5-6-7-8</strain>
    </source>
</reference>
<evidence type="ECO:0000256" key="1">
    <source>
        <dbReference type="SAM" id="MobiDB-lite"/>
    </source>
</evidence>
<keyword evidence="3" id="KW-1185">Reference proteome</keyword>
<feature type="region of interest" description="Disordered" evidence="1">
    <location>
        <begin position="94"/>
        <end position="173"/>
    </location>
</feature>
<dbReference type="AlphaFoldDB" id="E5A8C1"/>
<dbReference type="OrthoDB" id="10632260at2759"/>
<feature type="compositionally biased region" description="Basic and acidic residues" evidence="1">
    <location>
        <begin position="145"/>
        <end position="156"/>
    </location>
</feature>
<dbReference type="HOGENOM" id="CLU_844863_0_0_1"/>
<evidence type="ECO:0000313" key="3">
    <source>
        <dbReference type="Proteomes" id="UP000002668"/>
    </source>
</evidence>
<feature type="region of interest" description="Disordered" evidence="1">
    <location>
        <begin position="246"/>
        <end position="268"/>
    </location>
</feature>
<dbReference type="Proteomes" id="UP000002668">
    <property type="component" value="Genome"/>
</dbReference>
<gene>
    <name evidence="2" type="ORF">LEMA_P074550.1</name>
</gene>
<accession>E5A8C1</accession>
<feature type="compositionally biased region" description="Basic and acidic residues" evidence="1">
    <location>
        <begin position="253"/>
        <end position="266"/>
    </location>
</feature>
<feature type="compositionally biased region" description="Gly residues" evidence="1">
    <location>
        <begin position="157"/>
        <end position="173"/>
    </location>
</feature>
<dbReference type="EMBL" id="FP929137">
    <property type="protein sequence ID" value="CBX99866.1"/>
    <property type="molecule type" value="Genomic_DNA"/>
</dbReference>